<keyword evidence="1" id="KW-0472">Membrane</keyword>
<evidence type="ECO:0000313" key="2">
    <source>
        <dbReference type="EMBL" id="RHN49266.1"/>
    </source>
</evidence>
<evidence type="ECO:0008006" key="3">
    <source>
        <dbReference type="Google" id="ProtNLM"/>
    </source>
</evidence>
<proteinExistence type="predicted"/>
<dbReference type="AlphaFoldDB" id="A0A396H7N5"/>
<keyword evidence="1" id="KW-0812">Transmembrane</keyword>
<accession>A0A396H7N5</accession>
<feature type="transmembrane region" description="Helical" evidence="1">
    <location>
        <begin position="92"/>
        <end position="122"/>
    </location>
</feature>
<comment type="caution">
    <text evidence="2">The sequence shown here is derived from an EMBL/GenBank/DDBJ whole genome shotgun (WGS) entry which is preliminary data.</text>
</comment>
<evidence type="ECO:0000256" key="1">
    <source>
        <dbReference type="SAM" id="Phobius"/>
    </source>
</evidence>
<sequence length="162" mass="18120">MILVNRLLSRLSCVFLLAAPLLDTPLHPSVLLIFFLSHISLLASTFLGESSIEEPPLLSLRRLVVIVEASSNSTGRYFNCFAFSFNSFPSEYLLVSITVNFVDFCLMLLGASLLWFTFLVYLNPLYFLHPTSTSTLVTDFNSLKADDFPPCTKLVSITKNLI</sequence>
<dbReference type="EMBL" id="PSQE01000007">
    <property type="protein sequence ID" value="RHN49266.1"/>
    <property type="molecule type" value="Genomic_DNA"/>
</dbReference>
<protein>
    <recommendedName>
        <fullName evidence="3">Transmembrane protein</fullName>
    </recommendedName>
</protein>
<reference evidence="2" key="1">
    <citation type="journal article" date="2018" name="Nat. Plants">
        <title>Whole-genome landscape of Medicago truncatula symbiotic genes.</title>
        <authorList>
            <person name="Pecrix Y."/>
            <person name="Gamas P."/>
            <person name="Carrere S."/>
        </authorList>
    </citation>
    <scope>NUCLEOTIDE SEQUENCE</scope>
    <source>
        <tissue evidence="2">Leaves</tissue>
    </source>
</reference>
<gene>
    <name evidence="2" type="ORF">MtrunA17_Chr7g0272681</name>
</gene>
<dbReference type="Gramene" id="rna44080">
    <property type="protein sequence ID" value="RHN49266.1"/>
    <property type="gene ID" value="gene44080"/>
</dbReference>
<name>A0A396H7N5_MEDTR</name>
<keyword evidence="1" id="KW-1133">Transmembrane helix</keyword>
<organism evidence="2">
    <name type="scientific">Medicago truncatula</name>
    <name type="common">Barrel medic</name>
    <name type="synonym">Medicago tribuloides</name>
    <dbReference type="NCBI Taxonomy" id="3880"/>
    <lineage>
        <taxon>Eukaryota</taxon>
        <taxon>Viridiplantae</taxon>
        <taxon>Streptophyta</taxon>
        <taxon>Embryophyta</taxon>
        <taxon>Tracheophyta</taxon>
        <taxon>Spermatophyta</taxon>
        <taxon>Magnoliopsida</taxon>
        <taxon>eudicotyledons</taxon>
        <taxon>Gunneridae</taxon>
        <taxon>Pentapetalae</taxon>
        <taxon>rosids</taxon>
        <taxon>fabids</taxon>
        <taxon>Fabales</taxon>
        <taxon>Fabaceae</taxon>
        <taxon>Papilionoideae</taxon>
        <taxon>50 kb inversion clade</taxon>
        <taxon>NPAAA clade</taxon>
        <taxon>Hologalegina</taxon>
        <taxon>IRL clade</taxon>
        <taxon>Trifolieae</taxon>
        <taxon>Medicago</taxon>
    </lineage>
</organism>
<dbReference type="Proteomes" id="UP000265566">
    <property type="component" value="Chromosome 7"/>
</dbReference>